<dbReference type="AlphaFoldDB" id="Q4TJ27"/>
<reference evidence="2" key="1">
    <citation type="journal article" date="2004" name="Nature">
        <title>Genome duplication in the teleost fish Tetraodon nigroviridis reveals the early vertebrate proto-karyotype.</title>
        <authorList>
            <person name="Jaillon O."/>
            <person name="Aury J.-M."/>
            <person name="Brunet F."/>
            <person name="Petit J.-L."/>
            <person name="Stange-Thomann N."/>
            <person name="Mauceli E."/>
            <person name="Bouneau L."/>
            <person name="Fischer C."/>
            <person name="Ozouf-Costaz C."/>
            <person name="Bernot A."/>
            <person name="Nicaud S."/>
            <person name="Jaffe D."/>
            <person name="Fisher S."/>
            <person name="Lutfalla G."/>
            <person name="Dossat C."/>
            <person name="Segurens B."/>
            <person name="Dasilva C."/>
            <person name="Salanoubat M."/>
            <person name="Levy M."/>
            <person name="Boudet N."/>
            <person name="Castellano S."/>
            <person name="Anthouard V."/>
            <person name="Jubin C."/>
            <person name="Castelli V."/>
            <person name="Katinka M."/>
            <person name="Vacherie B."/>
            <person name="Biemont C."/>
            <person name="Skalli Z."/>
            <person name="Cattolico L."/>
            <person name="Poulain J."/>
            <person name="De Berardinis V."/>
            <person name="Cruaud C."/>
            <person name="Duprat S."/>
            <person name="Brottier P."/>
            <person name="Coutanceau J.-P."/>
            <person name="Gouzy J."/>
            <person name="Parra G."/>
            <person name="Lardier G."/>
            <person name="Chapple C."/>
            <person name="McKernan K.J."/>
            <person name="McEwan P."/>
            <person name="Bosak S."/>
            <person name="Kellis M."/>
            <person name="Volff J.-N."/>
            <person name="Guigo R."/>
            <person name="Zody M.C."/>
            <person name="Mesirov J."/>
            <person name="Lindblad-Toh K."/>
            <person name="Birren B."/>
            <person name="Nusbaum C."/>
            <person name="Kahn D."/>
            <person name="Robinson-Rechavi M."/>
            <person name="Laudet V."/>
            <person name="Schachter V."/>
            <person name="Quetier F."/>
            <person name="Saurin W."/>
            <person name="Scarpelli C."/>
            <person name="Wincker P."/>
            <person name="Lander E.S."/>
            <person name="Weissenbach J."/>
            <person name="Roest Crollius H."/>
        </authorList>
    </citation>
    <scope>NUCLEOTIDE SEQUENCE [LARGE SCALE GENOMIC DNA]</scope>
</reference>
<dbReference type="EMBL" id="CAAE01000931">
    <property type="protein sequence ID" value="CAF87105.1"/>
    <property type="molecule type" value="Genomic_DNA"/>
</dbReference>
<gene>
    <name evidence="2" type="ORF">GSTENG00007759001</name>
</gene>
<feature type="non-terminal residue" evidence="2">
    <location>
        <position position="69"/>
    </location>
</feature>
<proteinExistence type="predicted"/>
<organism evidence="2">
    <name type="scientific">Tetraodon nigroviridis</name>
    <name type="common">Spotted green pufferfish</name>
    <name type="synonym">Chelonodon nigroviridis</name>
    <dbReference type="NCBI Taxonomy" id="99883"/>
    <lineage>
        <taxon>Eukaryota</taxon>
        <taxon>Metazoa</taxon>
        <taxon>Chordata</taxon>
        <taxon>Craniata</taxon>
        <taxon>Vertebrata</taxon>
        <taxon>Euteleostomi</taxon>
        <taxon>Actinopterygii</taxon>
        <taxon>Neopterygii</taxon>
        <taxon>Teleostei</taxon>
        <taxon>Neoteleostei</taxon>
        <taxon>Acanthomorphata</taxon>
        <taxon>Eupercaria</taxon>
        <taxon>Tetraodontiformes</taxon>
        <taxon>Tetradontoidea</taxon>
        <taxon>Tetraodontidae</taxon>
        <taxon>Tetraodon</taxon>
    </lineage>
</organism>
<accession>Q4TJ27</accession>
<sequence>KLKLTESPVSSCVSLKSDWSKDPPPNLSGEAGPSHPNNRKESVLPYWDQSAPPGESTGDHSDAGKKTGQ</sequence>
<dbReference type="OrthoDB" id="2337140at2759"/>
<feature type="compositionally biased region" description="Basic and acidic residues" evidence="1">
    <location>
        <begin position="57"/>
        <end position="69"/>
    </location>
</feature>
<feature type="non-terminal residue" evidence="2">
    <location>
        <position position="1"/>
    </location>
</feature>
<protein>
    <submittedName>
        <fullName evidence="2">(spotted green pufferfish) hypothetical protein</fullName>
    </submittedName>
</protein>
<dbReference type="KEGG" id="tng:GSTEN00007759G001"/>
<name>Q4TJ27_TETNG</name>
<comment type="caution">
    <text evidence="2">The sequence shown here is derived from an EMBL/GenBank/DDBJ whole genome shotgun (WGS) entry which is preliminary data.</text>
</comment>
<evidence type="ECO:0000313" key="2">
    <source>
        <dbReference type="EMBL" id="CAF87105.1"/>
    </source>
</evidence>
<feature type="region of interest" description="Disordered" evidence="1">
    <location>
        <begin position="1"/>
        <end position="69"/>
    </location>
</feature>
<evidence type="ECO:0000256" key="1">
    <source>
        <dbReference type="SAM" id="MobiDB-lite"/>
    </source>
</evidence>
<reference evidence="2" key="2">
    <citation type="submission" date="2004-02" db="EMBL/GenBank/DDBJ databases">
        <authorList>
            <consortium name="Genoscope"/>
            <consortium name="Whitehead Institute Centre for Genome Research"/>
        </authorList>
    </citation>
    <scope>NUCLEOTIDE SEQUENCE</scope>
</reference>